<evidence type="ECO:0000313" key="2">
    <source>
        <dbReference type="Proteomes" id="UP001211907"/>
    </source>
</evidence>
<protein>
    <submittedName>
        <fullName evidence="1">Uncharacterized protein</fullName>
    </submittedName>
</protein>
<dbReference type="EMBL" id="JADGJH010000579">
    <property type="protein sequence ID" value="KAJ3126032.1"/>
    <property type="molecule type" value="Genomic_DNA"/>
</dbReference>
<dbReference type="Proteomes" id="UP001211907">
    <property type="component" value="Unassembled WGS sequence"/>
</dbReference>
<proteinExistence type="predicted"/>
<gene>
    <name evidence="1" type="ORF">HK100_010465</name>
</gene>
<keyword evidence="2" id="KW-1185">Reference proteome</keyword>
<sequence>MRENRTALTQEILNNSNTAAATAATIAALKKPTSLANFIGASSIPAADEGNNQQPPPKIVFSLDSGLTKNAITFPISSGKPTCLNWVMFAAISPKSGGVM</sequence>
<accession>A0AAD5XHI6</accession>
<evidence type="ECO:0000313" key="1">
    <source>
        <dbReference type="EMBL" id="KAJ3126032.1"/>
    </source>
</evidence>
<dbReference type="AlphaFoldDB" id="A0AAD5XHI6"/>
<organism evidence="1 2">
    <name type="scientific">Physocladia obscura</name>
    <dbReference type="NCBI Taxonomy" id="109957"/>
    <lineage>
        <taxon>Eukaryota</taxon>
        <taxon>Fungi</taxon>
        <taxon>Fungi incertae sedis</taxon>
        <taxon>Chytridiomycota</taxon>
        <taxon>Chytridiomycota incertae sedis</taxon>
        <taxon>Chytridiomycetes</taxon>
        <taxon>Chytridiales</taxon>
        <taxon>Chytriomycetaceae</taxon>
        <taxon>Physocladia</taxon>
    </lineage>
</organism>
<name>A0AAD5XHI6_9FUNG</name>
<comment type="caution">
    <text evidence="1">The sequence shown here is derived from an EMBL/GenBank/DDBJ whole genome shotgun (WGS) entry which is preliminary data.</text>
</comment>
<reference evidence="1" key="1">
    <citation type="submission" date="2020-05" db="EMBL/GenBank/DDBJ databases">
        <title>Phylogenomic resolution of chytrid fungi.</title>
        <authorList>
            <person name="Stajich J.E."/>
            <person name="Amses K."/>
            <person name="Simmons R."/>
            <person name="Seto K."/>
            <person name="Myers J."/>
            <person name="Bonds A."/>
            <person name="Quandt C.A."/>
            <person name="Barry K."/>
            <person name="Liu P."/>
            <person name="Grigoriev I."/>
            <person name="Longcore J.E."/>
            <person name="James T.Y."/>
        </authorList>
    </citation>
    <scope>NUCLEOTIDE SEQUENCE</scope>
    <source>
        <strain evidence="1">JEL0513</strain>
    </source>
</reference>